<evidence type="ECO:0000313" key="3">
    <source>
        <dbReference type="Proteomes" id="UP000001542"/>
    </source>
</evidence>
<dbReference type="VEuPathDB" id="TrichDB:TVAG_464470"/>
<accession>A2EEJ2</accession>
<dbReference type="RefSeq" id="XP_001321122.1">
    <property type="nucleotide sequence ID" value="XM_001321087.1"/>
</dbReference>
<reference evidence="2" key="2">
    <citation type="journal article" date="2007" name="Science">
        <title>Draft genome sequence of the sexually transmitted pathogen Trichomonas vaginalis.</title>
        <authorList>
            <person name="Carlton J.M."/>
            <person name="Hirt R.P."/>
            <person name="Silva J.C."/>
            <person name="Delcher A.L."/>
            <person name="Schatz M."/>
            <person name="Zhao Q."/>
            <person name="Wortman J.R."/>
            <person name="Bidwell S.L."/>
            <person name="Alsmark U.C.M."/>
            <person name="Besteiro S."/>
            <person name="Sicheritz-Ponten T."/>
            <person name="Noel C.J."/>
            <person name="Dacks J.B."/>
            <person name="Foster P.G."/>
            <person name="Simillion C."/>
            <person name="Van de Peer Y."/>
            <person name="Miranda-Saavedra D."/>
            <person name="Barton G.J."/>
            <person name="Westrop G.D."/>
            <person name="Mueller S."/>
            <person name="Dessi D."/>
            <person name="Fiori P.L."/>
            <person name="Ren Q."/>
            <person name="Paulsen I."/>
            <person name="Zhang H."/>
            <person name="Bastida-Corcuera F.D."/>
            <person name="Simoes-Barbosa A."/>
            <person name="Brown M.T."/>
            <person name="Hayes R.D."/>
            <person name="Mukherjee M."/>
            <person name="Okumura C.Y."/>
            <person name="Schneider R."/>
            <person name="Smith A.J."/>
            <person name="Vanacova S."/>
            <person name="Villalvazo M."/>
            <person name="Haas B.J."/>
            <person name="Pertea M."/>
            <person name="Feldblyum T.V."/>
            <person name="Utterback T.R."/>
            <person name="Shu C.L."/>
            <person name="Osoegawa K."/>
            <person name="de Jong P.J."/>
            <person name="Hrdy I."/>
            <person name="Horvathova L."/>
            <person name="Zubacova Z."/>
            <person name="Dolezal P."/>
            <person name="Malik S.B."/>
            <person name="Logsdon J.M. Jr."/>
            <person name="Henze K."/>
            <person name="Gupta A."/>
            <person name="Wang C.C."/>
            <person name="Dunne R.L."/>
            <person name="Upcroft J.A."/>
            <person name="Upcroft P."/>
            <person name="White O."/>
            <person name="Salzberg S.L."/>
            <person name="Tang P."/>
            <person name="Chiu C.-H."/>
            <person name="Lee Y.-S."/>
            <person name="Embley T.M."/>
            <person name="Coombs G.H."/>
            <person name="Mottram J.C."/>
            <person name="Tachezy J."/>
            <person name="Fraser-Liggett C.M."/>
            <person name="Johnson P.J."/>
        </authorList>
    </citation>
    <scope>NUCLEOTIDE SEQUENCE [LARGE SCALE GENOMIC DNA]</scope>
    <source>
        <strain evidence="2">G3</strain>
    </source>
</reference>
<feature type="region of interest" description="Disordered" evidence="1">
    <location>
        <begin position="25"/>
        <end position="49"/>
    </location>
</feature>
<feature type="compositionally biased region" description="Basic and acidic residues" evidence="1">
    <location>
        <begin position="25"/>
        <end position="34"/>
    </location>
</feature>
<dbReference type="KEGG" id="tva:4766810"/>
<proteinExistence type="predicted"/>
<dbReference type="InParanoid" id="A2EEJ2"/>
<organism evidence="2 3">
    <name type="scientific">Trichomonas vaginalis (strain ATCC PRA-98 / G3)</name>
    <dbReference type="NCBI Taxonomy" id="412133"/>
    <lineage>
        <taxon>Eukaryota</taxon>
        <taxon>Metamonada</taxon>
        <taxon>Parabasalia</taxon>
        <taxon>Trichomonadida</taxon>
        <taxon>Trichomonadidae</taxon>
        <taxon>Trichomonas</taxon>
    </lineage>
</organism>
<gene>
    <name evidence="2" type="ORF">TVAG_464470</name>
</gene>
<keyword evidence="3" id="KW-1185">Reference proteome</keyword>
<dbReference type="EMBL" id="DS113368">
    <property type="protein sequence ID" value="EAY08899.1"/>
    <property type="molecule type" value="Genomic_DNA"/>
</dbReference>
<evidence type="ECO:0000256" key="1">
    <source>
        <dbReference type="SAM" id="MobiDB-lite"/>
    </source>
</evidence>
<dbReference type="Proteomes" id="UP000001542">
    <property type="component" value="Unassembled WGS sequence"/>
</dbReference>
<reference evidence="2" key="1">
    <citation type="submission" date="2006-10" db="EMBL/GenBank/DDBJ databases">
        <authorList>
            <person name="Amadeo P."/>
            <person name="Zhao Q."/>
            <person name="Wortman J."/>
            <person name="Fraser-Liggett C."/>
            <person name="Carlton J."/>
        </authorList>
    </citation>
    <scope>NUCLEOTIDE SEQUENCE</scope>
    <source>
        <strain evidence="2">G3</strain>
    </source>
</reference>
<dbReference type="AlphaFoldDB" id="A2EEJ2"/>
<evidence type="ECO:0000313" key="2">
    <source>
        <dbReference type="EMBL" id="EAY08899.1"/>
    </source>
</evidence>
<protein>
    <submittedName>
        <fullName evidence="2">Uncharacterized protein</fullName>
    </submittedName>
</protein>
<name>A2EEJ2_TRIV3</name>
<sequence length="73" mass="8412">MQGYTDYMRDAEYDKLLYANCKKGENEEKEKEEEQCTETPSNSGAASCIDDFPTQAEVDSERHVELENSTYFV</sequence>
<dbReference type="VEuPathDB" id="TrichDB:TVAGG3_1054800"/>